<dbReference type="InterPro" id="IPR014284">
    <property type="entry name" value="RNA_pol_sigma-70_dom"/>
</dbReference>
<feature type="domain" description="RNA polymerase sigma factor 70 region 4 type 2" evidence="7">
    <location>
        <begin position="88"/>
        <end position="140"/>
    </location>
</feature>
<dbReference type="NCBIfam" id="TIGR02937">
    <property type="entry name" value="sigma70-ECF"/>
    <property type="match status" value="1"/>
</dbReference>
<dbReference type="PANTHER" id="PTHR43133">
    <property type="entry name" value="RNA POLYMERASE ECF-TYPE SIGMA FACTO"/>
    <property type="match status" value="1"/>
</dbReference>
<dbReference type="EMBL" id="JACBZI010000001">
    <property type="protein sequence ID" value="NYI12289.1"/>
    <property type="molecule type" value="Genomic_DNA"/>
</dbReference>
<organism evidence="8 9">
    <name type="scientific">Nocardioides marinus</name>
    <dbReference type="NCBI Taxonomy" id="374514"/>
    <lineage>
        <taxon>Bacteria</taxon>
        <taxon>Bacillati</taxon>
        <taxon>Actinomycetota</taxon>
        <taxon>Actinomycetes</taxon>
        <taxon>Propionibacteriales</taxon>
        <taxon>Nocardioidaceae</taxon>
        <taxon>Nocardioides</taxon>
    </lineage>
</organism>
<dbReference type="Pfam" id="PF08281">
    <property type="entry name" value="Sigma70_r4_2"/>
    <property type="match status" value="1"/>
</dbReference>
<dbReference type="InterPro" id="IPR013325">
    <property type="entry name" value="RNA_pol_sigma_r2"/>
</dbReference>
<evidence type="ECO:0000256" key="5">
    <source>
        <dbReference type="ARBA" id="ARBA00023163"/>
    </source>
</evidence>
<keyword evidence="9" id="KW-1185">Reference proteome</keyword>
<keyword evidence="4" id="KW-0238">DNA-binding</keyword>
<protein>
    <submittedName>
        <fullName evidence="8">RNA polymerase sigma-70 factor (ECF subfamily)</fullName>
    </submittedName>
</protein>
<evidence type="ECO:0000256" key="2">
    <source>
        <dbReference type="ARBA" id="ARBA00023015"/>
    </source>
</evidence>
<dbReference type="AlphaFoldDB" id="A0A7Y9YJR8"/>
<dbReference type="SUPFAM" id="SSF88659">
    <property type="entry name" value="Sigma3 and sigma4 domains of RNA polymerase sigma factors"/>
    <property type="match status" value="1"/>
</dbReference>
<sequence>MRAFVTRLGCAEPDETVNDVFAQVFARIDRFRGDEPGFRGLLFTVARRRVVDARRRRGREVSTVPLEAMFDDERGPSQEGPAKVEQLDAVRALLGCLTDDQRHVVLLRVIADLDIGQTAAVMGRRPGAVKALQARALARLRECATEGER</sequence>
<evidence type="ECO:0000259" key="7">
    <source>
        <dbReference type="Pfam" id="PF08281"/>
    </source>
</evidence>
<dbReference type="InterPro" id="IPR036388">
    <property type="entry name" value="WH-like_DNA-bd_sf"/>
</dbReference>
<evidence type="ECO:0000256" key="3">
    <source>
        <dbReference type="ARBA" id="ARBA00023082"/>
    </source>
</evidence>
<dbReference type="Proteomes" id="UP000537326">
    <property type="component" value="Unassembled WGS sequence"/>
</dbReference>
<comment type="similarity">
    <text evidence="1">Belongs to the sigma-70 factor family. ECF subfamily.</text>
</comment>
<evidence type="ECO:0000259" key="6">
    <source>
        <dbReference type="Pfam" id="PF04542"/>
    </source>
</evidence>
<dbReference type="GO" id="GO:0003677">
    <property type="term" value="F:DNA binding"/>
    <property type="evidence" value="ECO:0007669"/>
    <property type="project" value="UniProtKB-KW"/>
</dbReference>
<evidence type="ECO:0000256" key="1">
    <source>
        <dbReference type="ARBA" id="ARBA00010641"/>
    </source>
</evidence>
<gene>
    <name evidence="8" type="ORF">BKA05_003804</name>
</gene>
<comment type="caution">
    <text evidence="8">The sequence shown here is derived from an EMBL/GenBank/DDBJ whole genome shotgun (WGS) entry which is preliminary data.</text>
</comment>
<dbReference type="Gene3D" id="1.10.1740.10">
    <property type="match status" value="1"/>
</dbReference>
<dbReference type="InterPro" id="IPR007627">
    <property type="entry name" value="RNA_pol_sigma70_r2"/>
</dbReference>
<proteinExistence type="inferred from homology"/>
<keyword evidence="3" id="KW-0731">Sigma factor</keyword>
<dbReference type="SUPFAM" id="SSF88946">
    <property type="entry name" value="Sigma2 domain of RNA polymerase sigma factors"/>
    <property type="match status" value="1"/>
</dbReference>
<keyword evidence="2" id="KW-0805">Transcription regulation</keyword>
<dbReference type="GO" id="GO:0016987">
    <property type="term" value="F:sigma factor activity"/>
    <property type="evidence" value="ECO:0007669"/>
    <property type="project" value="UniProtKB-KW"/>
</dbReference>
<reference evidence="8 9" key="1">
    <citation type="submission" date="2020-07" db="EMBL/GenBank/DDBJ databases">
        <title>Sequencing the genomes of 1000 actinobacteria strains.</title>
        <authorList>
            <person name="Klenk H.-P."/>
        </authorList>
    </citation>
    <scope>NUCLEOTIDE SEQUENCE [LARGE SCALE GENOMIC DNA]</scope>
    <source>
        <strain evidence="8 9">DSM 18248</strain>
    </source>
</reference>
<dbReference type="CDD" id="cd06171">
    <property type="entry name" value="Sigma70_r4"/>
    <property type="match status" value="1"/>
</dbReference>
<evidence type="ECO:0000256" key="4">
    <source>
        <dbReference type="ARBA" id="ARBA00023125"/>
    </source>
</evidence>
<dbReference type="InterPro" id="IPR039425">
    <property type="entry name" value="RNA_pol_sigma-70-like"/>
</dbReference>
<feature type="domain" description="RNA polymerase sigma-70 region 2" evidence="6">
    <location>
        <begin position="11"/>
        <end position="59"/>
    </location>
</feature>
<evidence type="ECO:0000313" key="9">
    <source>
        <dbReference type="Proteomes" id="UP000537326"/>
    </source>
</evidence>
<dbReference type="GO" id="GO:0006352">
    <property type="term" value="P:DNA-templated transcription initiation"/>
    <property type="evidence" value="ECO:0007669"/>
    <property type="project" value="InterPro"/>
</dbReference>
<accession>A0A7Y9YJR8</accession>
<dbReference type="Pfam" id="PF04542">
    <property type="entry name" value="Sigma70_r2"/>
    <property type="match status" value="1"/>
</dbReference>
<evidence type="ECO:0000313" key="8">
    <source>
        <dbReference type="EMBL" id="NYI12289.1"/>
    </source>
</evidence>
<dbReference type="Gene3D" id="1.10.10.10">
    <property type="entry name" value="Winged helix-like DNA-binding domain superfamily/Winged helix DNA-binding domain"/>
    <property type="match status" value="1"/>
</dbReference>
<dbReference type="InterPro" id="IPR013249">
    <property type="entry name" value="RNA_pol_sigma70_r4_t2"/>
</dbReference>
<dbReference type="PANTHER" id="PTHR43133:SF58">
    <property type="entry name" value="ECF RNA POLYMERASE SIGMA FACTOR SIGD"/>
    <property type="match status" value="1"/>
</dbReference>
<dbReference type="InterPro" id="IPR013324">
    <property type="entry name" value="RNA_pol_sigma_r3/r4-like"/>
</dbReference>
<keyword evidence="5" id="KW-0804">Transcription</keyword>
<name>A0A7Y9YJR8_9ACTN</name>